<dbReference type="RefSeq" id="WP_103016312.1">
    <property type="nucleotide sequence ID" value="NZ_JANUAA010000018.1"/>
</dbReference>
<feature type="region of interest" description="Disordered" evidence="1">
    <location>
        <begin position="225"/>
        <end position="248"/>
    </location>
</feature>
<dbReference type="Proteomes" id="UP001155040">
    <property type="component" value="Unassembled WGS sequence"/>
</dbReference>
<organism evidence="2 3">
    <name type="scientific">Salinibacter ruber</name>
    <dbReference type="NCBI Taxonomy" id="146919"/>
    <lineage>
        <taxon>Bacteria</taxon>
        <taxon>Pseudomonadati</taxon>
        <taxon>Rhodothermota</taxon>
        <taxon>Rhodothermia</taxon>
        <taxon>Rhodothermales</taxon>
        <taxon>Salinibacteraceae</taxon>
        <taxon>Salinibacter</taxon>
    </lineage>
</organism>
<dbReference type="InterPro" id="IPR024078">
    <property type="entry name" value="LmbE-like_dom_sf"/>
</dbReference>
<sequence length="314" mass="34134">MPTAAVLSPHLDDAAFSCGGLMARLADADWQVVHATLFAATVPDPSGFALRCQLDKGIGADVDYMALRRDEDRVFAEQVGASNVVHGPFPEAPHRGYSSPDALFGPIRDDDSVVNPLCGYLRALLREHKPDLLALPQAIGGHVDHVQLVNAVGRMESLDTCPPLVWYRDAPYVIEHLGAHSPFPRVRKRSPLAVDVEPVLRQKLNGAAAYESQLGRQFTRRFSDRDWASAESQPASSRGGATPKEDRDAEHAIMRRALTYLAHEEARRIQGDAGGASSQGSLSNREGVPSAVERFRGNADAAGRLDALLLRTHR</sequence>
<evidence type="ECO:0000313" key="2">
    <source>
        <dbReference type="EMBL" id="MCS4037664.1"/>
    </source>
</evidence>
<dbReference type="Gene3D" id="3.40.50.10320">
    <property type="entry name" value="LmbE-like"/>
    <property type="match status" value="1"/>
</dbReference>
<gene>
    <name evidence="2" type="ORF">GGQ01_002751</name>
</gene>
<evidence type="ECO:0000313" key="3">
    <source>
        <dbReference type="Proteomes" id="UP001155040"/>
    </source>
</evidence>
<dbReference type="AlphaFoldDB" id="A0A9X2UN11"/>
<dbReference type="InterPro" id="IPR003737">
    <property type="entry name" value="GlcNAc_PI_deacetylase-related"/>
</dbReference>
<accession>A0A9X2UN11</accession>
<proteinExistence type="predicted"/>
<dbReference type="SUPFAM" id="SSF102588">
    <property type="entry name" value="LmbE-like"/>
    <property type="match status" value="1"/>
</dbReference>
<reference evidence="2" key="1">
    <citation type="submission" date="2022-08" db="EMBL/GenBank/DDBJ databases">
        <title>Genomic Encyclopedia of Type Strains, Phase V (KMG-V): Genome sequencing to study the core and pangenomes of soil and plant-associated prokaryotes.</title>
        <authorList>
            <person name="Whitman W."/>
        </authorList>
    </citation>
    <scope>NUCLEOTIDE SEQUENCE</scope>
    <source>
        <strain evidence="2">SP3012</strain>
    </source>
</reference>
<protein>
    <submittedName>
        <fullName evidence="2">LmbE family N-acetylglucosaminyl deacetylase</fullName>
    </submittedName>
</protein>
<dbReference type="EMBL" id="JANUBF010000023">
    <property type="protein sequence ID" value="MCS4037664.1"/>
    <property type="molecule type" value="Genomic_DNA"/>
</dbReference>
<comment type="caution">
    <text evidence="2">The sequence shown here is derived from an EMBL/GenBank/DDBJ whole genome shotgun (WGS) entry which is preliminary data.</text>
</comment>
<evidence type="ECO:0000256" key="1">
    <source>
        <dbReference type="SAM" id="MobiDB-lite"/>
    </source>
</evidence>
<name>A0A9X2UN11_9BACT</name>
<dbReference type="Pfam" id="PF02585">
    <property type="entry name" value="PIG-L"/>
    <property type="match status" value="1"/>
</dbReference>